<evidence type="ECO:0000256" key="10">
    <source>
        <dbReference type="ARBA" id="ARBA00024532"/>
    </source>
</evidence>
<evidence type="ECO:0000256" key="6">
    <source>
        <dbReference type="ARBA" id="ARBA00023098"/>
    </source>
</evidence>
<dbReference type="PANTHER" id="PTHR43272:SF28">
    <property type="entry name" value="LONG-CHAIN-FATTY-ACID--COA LIGASE 1"/>
    <property type="match status" value="1"/>
</dbReference>
<evidence type="ECO:0000256" key="3">
    <source>
        <dbReference type="ARBA" id="ARBA00022741"/>
    </source>
</evidence>
<evidence type="ECO:0000256" key="7">
    <source>
        <dbReference type="ARBA" id="ARBA00024469"/>
    </source>
</evidence>
<keyword evidence="15" id="KW-0812">Transmembrane</keyword>
<evidence type="ECO:0000256" key="9">
    <source>
        <dbReference type="ARBA" id="ARBA00024495"/>
    </source>
</evidence>
<sequence length="646" mass="71896">MSLQKVRLPDLDEISQYLRSLSIPTLVSVGAVAMATTYFLATRPKSQPPACDLSMQSVEVQGGGLARRSVFADGDEYLTHLYEDAKTVYECMLRGARVSNNGPCLGSRKPKQPYEWLSYNEVIRRSENLGSAFLHKGHSKTTDPYIGIFSQNRPEWTLSELACYTYSLVSVPLYDTLGTEAIAYVIDKGNNSSLQPTRSELKYDLYLLKLKIFHCFQPPQPDDLAIICFTSGTTGNPKGAMLTHCNIVSNLSSFIKTSSDDVMVSFLPLAHMFERVVEGVMLVHGARIGFFQGDIKLLMDDLATLKPTVFAVVPRLLNRMYDKIFGQASSPVKRWLLGFAYRRKEAEIMKGVVRRDSFWDRLIFSKVQASMGGCVRLMVVGAAPVSPTVLSFIRAAMGCQFYEGYGQTECTAGSTLTMTGDWSAGHVGAPLPCNSVKLVDVPEMNYLAANGEGEICVKGANVFKGYLKDPEKTKETIDDDGWVHTGDIGKWLPNGTLKIVDRKKHIFKLAQGEYIAPEKIENVYVRSDALAQVLFHGDSLQACLVAVVVPDQDFLSNWTKRTLGLTGTYLDLCSKKEVKEAILKDMVRLGKEAGLKSFEQVQTIHIHTEQFSIENGLLTPTMKAKRNELRQKFRDQIDELYAQINA</sequence>
<evidence type="ECO:0000256" key="4">
    <source>
        <dbReference type="ARBA" id="ARBA00022832"/>
    </source>
</evidence>
<dbReference type="InterPro" id="IPR000873">
    <property type="entry name" value="AMP-dep_synth/lig_dom"/>
</dbReference>
<comment type="catalytic activity">
    <reaction evidence="8">
        <text>a long-chain fatty acid + ATP + CoA = a long-chain fatty acyl-CoA + AMP + diphosphate</text>
        <dbReference type="Rhea" id="RHEA:15421"/>
        <dbReference type="ChEBI" id="CHEBI:30616"/>
        <dbReference type="ChEBI" id="CHEBI:33019"/>
        <dbReference type="ChEBI" id="CHEBI:57287"/>
        <dbReference type="ChEBI" id="CHEBI:57560"/>
        <dbReference type="ChEBI" id="CHEBI:83139"/>
        <dbReference type="ChEBI" id="CHEBI:456215"/>
        <dbReference type="EC" id="6.2.1.3"/>
    </reaction>
    <physiologicalReaction direction="left-to-right" evidence="8">
        <dbReference type="Rhea" id="RHEA:15422"/>
    </physiologicalReaction>
</comment>
<evidence type="ECO:0000256" key="13">
    <source>
        <dbReference type="ARBA" id="ARBA00049139"/>
    </source>
</evidence>
<comment type="catalytic activity">
    <reaction evidence="9">
        <text>12-hydroxy-(5Z,8Z,10E,14Z)-eicosatetraenoate + ATP + CoA = 12-hydroxy-(5Z,8Z,10E,14Z)-eicosatetraenoyl-CoA + AMP + diphosphate</text>
        <dbReference type="Rhea" id="RHEA:52112"/>
        <dbReference type="ChEBI" id="CHEBI:30616"/>
        <dbReference type="ChEBI" id="CHEBI:33019"/>
        <dbReference type="ChEBI" id="CHEBI:57287"/>
        <dbReference type="ChEBI" id="CHEBI:90718"/>
        <dbReference type="ChEBI" id="CHEBI:136408"/>
        <dbReference type="ChEBI" id="CHEBI:456215"/>
    </reaction>
    <physiologicalReaction direction="left-to-right" evidence="9">
        <dbReference type="Rhea" id="RHEA:52113"/>
    </physiologicalReaction>
</comment>
<organism evidence="17 18">
    <name type="scientific">Neogobius melanostomus</name>
    <name type="common">round goby</name>
    <dbReference type="NCBI Taxonomy" id="47308"/>
    <lineage>
        <taxon>Eukaryota</taxon>
        <taxon>Metazoa</taxon>
        <taxon>Chordata</taxon>
        <taxon>Craniata</taxon>
        <taxon>Vertebrata</taxon>
        <taxon>Euteleostomi</taxon>
        <taxon>Actinopterygii</taxon>
        <taxon>Neopterygii</taxon>
        <taxon>Teleostei</taxon>
        <taxon>Neoteleostei</taxon>
        <taxon>Acanthomorphata</taxon>
        <taxon>Gobiaria</taxon>
        <taxon>Gobiiformes</taxon>
        <taxon>Gobioidei</taxon>
        <taxon>Gobiidae</taxon>
        <taxon>Benthophilinae</taxon>
        <taxon>Neogobiini</taxon>
        <taxon>Neogobius</taxon>
    </lineage>
</organism>
<comment type="catalytic activity">
    <reaction evidence="11">
        <text>(5Z,8Z,11Z,14Z)-eicosatetraenoate + ATP + CoA = (5Z,8Z,11Z,14Z)-eicosatetraenoyl-CoA + AMP + diphosphate</text>
        <dbReference type="Rhea" id="RHEA:19713"/>
        <dbReference type="ChEBI" id="CHEBI:30616"/>
        <dbReference type="ChEBI" id="CHEBI:32395"/>
        <dbReference type="ChEBI" id="CHEBI:33019"/>
        <dbReference type="ChEBI" id="CHEBI:57287"/>
        <dbReference type="ChEBI" id="CHEBI:57368"/>
        <dbReference type="ChEBI" id="CHEBI:456215"/>
        <dbReference type="EC" id="6.2.1.15"/>
    </reaction>
    <physiologicalReaction direction="left-to-right" evidence="11">
        <dbReference type="Rhea" id="RHEA:19714"/>
    </physiologicalReaction>
</comment>
<keyword evidence="3 14" id="KW-0547">Nucleotide-binding</keyword>
<evidence type="ECO:0000256" key="12">
    <source>
        <dbReference type="ARBA" id="ARBA00024565"/>
    </source>
</evidence>
<protein>
    <recommendedName>
        <fullName evidence="14">Long-chain-fatty-acid--CoA ligase</fullName>
        <ecNumber evidence="14">6.2.1.3</ecNumber>
    </recommendedName>
</protein>
<keyword evidence="15" id="KW-1133">Transmembrane helix</keyword>
<proteinExistence type="inferred from homology"/>
<dbReference type="GO" id="GO:0016020">
    <property type="term" value="C:membrane"/>
    <property type="evidence" value="ECO:0007669"/>
    <property type="project" value="TreeGrafter"/>
</dbReference>
<dbReference type="SUPFAM" id="SSF56801">
    <property type="entry name" value="Acetyl-CoA synthetase-like"/>
    <property type="match status" value="1"/>
</dbReference>
<reference evidence="17" key="1">
    <citation type="submission" date="2025-08" db="UniProtKB">
        <authorList>
            <consortium name="Ensembl"/>
        </authorList>
    </citation>
    <scope>IDENTIFICATION</scope>
</reference>
<dbReference type="GO" id="GO:0047676">
    <property type="term" value="F:arachidonate-CoA ligase activity"/>
    <property type="evidence" value="ECO:0007669"/>
    <property type="project" value="UniProtKB-EC"/>
</dbReference>
<dbReference type="CDD" id="cd05927">
    <property type="entry name" value="LC-FACS_euk"/>
    <property type="match status" value="1"/>
</dbReference>
<feature type="domain" description="AMP-dependent synthetase/ligase" evidence="16">
    <location>
        <begin position="113"/>
        <end position="467"/>
    </location>
</feature>
<evidence type="ECO:0000256" key="5">
    <source>
        <dbReference type="ARBA" id="ARBA00022840"/>
    </source>
</evidence>
<keyword evidence="18" id="KW-1185">Reference proteome</keyword>
<dbReference type="PROSITE" id="PS00455">
    <property type="entry name" value="AMP_BINDING"/>
    <property type="match status" value="1"/>
</dbReference>
<keyword evidence="6 14" id="KW-0443">Lipid metabolism</keyword>
<dbReference type="InterPro" id="IPR020845">
    <property type="entry name" value="AMP-binding_CS"/>
</dbReference>
<keyword evidence="4 14" id="KW-0276">Fatty acid metabolism</keyword>
<keyword evidence="2 14" id="KW-0436">Ligase</keyword>
<reference evidence="17" key="2">
    <citation type="submission" date="2025-09" db="UniProtKB">
        <authorList>
            <consortium name="Ensembl"/>
        </authorList>
    </citation>
    <scope>IDENTIFICATION</scope>
</reference>
<comment type="catalytic activity">
    <reaction evidence="12">
        <text>(E)-hexadec-2-enoate + ATP + CoA = (2E)-hexadecenoyl-CoA + AMP + diphosphate</text>
        <dbReference type="Rhea" id="RHEA:36139"/>
        <dbReference type="ChEBI" id="CHEBI:30616"/>
        <dbReference type="ChEBI" id="CHEBI:33019"/>
        <dbReference type="ChEBI" id="CHEBI:57287"/>
        <dbReference type="ChEBI" id="CHEBI:61526"/>
        <dbReference type="ChEBI" id="CHEBI:72745"/>
        <dbReference type="ChEBI" id="CHEBI:456215"/>
    </reaction>
    <physiologicalReaction direction="left-to-right" evidence="12">
        <dbReference type="Rhea" id="RHEA:36140"/>
    </physiologicalReaction>
</comment>
<accession>A0A8C6UR35</accession>
<evidence type="ECO:0000256" key="1">
    <source>
        <dbReference type="ARBA" id="ARBA00006432"/>
    </source>
</evidence>
<comment type="function">
    <text evidence="14">Catalyzes the conversion of long-chain fatty acids to their active form acyl-CoAs for both synthesis of cellular lipids, and degradation via beta-oxidation.</text>
</comment>
<evidence type="ECO:0000313" key="17">
    <source>
        <dbReference type="Ensembl" id="ENSNMLP00000040115.1"/>
    </source>
</evidence>
<dbReference type="AlphaFoldDB" id="A0A8C6UR35"/>
<evidence type="ECO:0000256" key="15">
    <source>
        <dbReference type="SAM" id="Phobius"/>
    </source>
</evidence>
<evidence type="ECO:0000256" key="2">
    <source>
        <dbReference type="ARBA" id="ARBA00022598"/>
    </source>
</evidence>
<comment type="similarity">
    <text evidence="1 14">Belongs to the ATP-dependent AMP-binding enzyme family.</text>
</comment>
<dbReference type="Pfam" id="PF00501">
    <property type="entry name" value="AMP-binding"/>
    <property type="match status" value="1"/>
</dbReference>
<dbReference type="EC" id="6.2.1.3" evidence="14"/>
<dbReference type="GO" id="GO:0005783">
    <property type="term" value="C:endoplasmic reticulum"/>
    <property type="evidence" value="ECO:0007669"/>
    <property type="project" value="TreeGrafter"/>
</dbReference>
<keyword evidence="5 14" id="KW-0067">ATP-binding</keyword>
<dbReference type="InterPro" id="IPR045311">
    <property type="entry name" value="LC-FACS_euk"/>
</dbReference>
<feature type="transmembrane region" description="Helical" evidence="15">
    <location>
        <begin position="21"/>
        <end position="41"/>
    </location>
</feature>
<evidence type="ECO:0000256" key="11">
    <source>
        <dbReference type="ARBA" id="ARBA00024548"/>
    </source>
</evidence>
<evidence type="ECO:0000256" key="14">
    <source>
        <dbReference type="RuleBase" id="RU369030"/>
    </source>
</evidence>
<dbReference type="InterPro" id="IPR042099">
    <property type="entry name" value="ANL_N_sf"/>
</dbReference>
<comment type="catalytic activity">
    <reaction evidence="10">
        <text>15-hydroxy-(5Z,8Z,11Z,13E)-eicosatetraenoate + ATP + CoA = 15-hydroxy-(5Z,8Z,11Z,13E)-eicosatetraenoyl-CoA + AMP + diphosphate</text>
        <dbReference type="Rhea" id="RHEA:52116"/>
        <dbReference type="ChEBI" id="CHEBI:30616"/>
        <dbReference type="ChEBI" id="CHEBI:33019"/>
        <dbReference type="ChEBI" id="CHEBI:57287"/>
        <dbReference type="ChEBI" id="CHEBI:78832"/>
        <dbReference type="ChEBI" id="CHEBI:136409"/>
        <dbReference type="ChEBI" id="CHEBI:456215"/>
    </reaction>
    <physiologicalReaction direction="left-to-right" evidence="10">
        <dbReference type="Rhea" id="RHEA:52117"/>
    </physiologicalReaction>
</comment>
<evidence type="ECO:0000259" key="16">
    <source>
        <dbReference type="Pfam" id="PF00501"/>
    </source>
</evidence>
<comment type="catalytic activity">
    <reaction evidence="13">
        <text>hexadecanoate + ATP + CoA = hexadecanoyl-CoA + AMP + diphosphate</text>
        <dbReference type="Rhea" id="RHEA:30751"/>
        <dbReference type="ChEBI" id="CHEBI:7896"/>
        <dbReference type="ChEBI" id="CHEBI:30616"/>
        <dbReference type="ChEBI" id="CHEBI:33019"/>
        <dbReference type="ChEBI" id="CHEBI:57287"/>
        <dbReference type="ChEBI" id="CHEBI:57379"/>
        <dbReference type="ChEBI" id="CHEBI:456215"/>
    </reaction>
    <physiologicalReaction direction="left-to-right" evidence="13">
        <dbReference type="Rhea" id="RHEA:30752"/>
    </physiologicalReaction>
</comment>
<dbReference type="PANTHER" id="PTHR43272">
    <property type="entry name" value="LONG-CHAIN-FATTY-ACID--COA LIGASE"/>
    <property type="match status" value="1"/>
</dbReference>
<dbReference type="Ensembl" id="ENSNMLT00000044633.1">
    <property type="protein sequence ID" value="ENSNMLP00000040115.1"/>
    <property type="gene ID" value="ENSNMLG00000016213.1"/>
</dbReference>
<name>A0A8C6UR35_9GOBI</name>
<comment type="catalytic activity">
    <reaction evidence="7">
        <text>5-hydroxy-(6E,8Z,11Z,14Z)-eicosatetraenoate + ATP + CoA = 5-hydroxy-(6E,8Z,11Z,14Z)-eicosatetraenoyl-CoA + AMP + diphosphate</text>
        <dbReference type="Rhea" id="RHEA:52108"/>
        <dbReference type="ChEBI" id="CHEBI:30616"/>
        <dbReference type="ChEBI" id="CHEBI:33019"/>
        <dbReference type="ChEBI" id="CHEBI:57287"/>
        <dbReference type="ChEBI" id="CHEBI:65341"/>
        <dbReference type="ChEBI" id="CHEBI:136407"/>
        <dbReference type="ChEBI" id="CHEBI:456215"/>
    </reaction>
    <physiologicalReaction direction="left-to-right" evidence="7">
        <dbReference type="Rhea" id="RHEA:52109"/>
    </physiologicalReaction>
</comment>
<evidence type="ECO:0000256" key="8">
    <source>
        <dbReference type="ARBA" id="ARBA00024484"/>
    </source>
</evidence>
<evidence type="ECO:0000313" key="18">
    <source>
        <dbReference type="Proteomes" id="UP000694523"/>
    </source>
</evidence>
<keyword evidence="15" id="KW-0472">Membrane</keyword>
<dbReference type="Gene3D" id="3.40.50.12780">
    <property type="entry name" value="N-terminal domain of ligase-like"/>
    <property type="match status" value="1"/>
</dbReference>
<dbReference type="Proteomes" id="UP000694523">
    <property type="component" value="Unplaced"/>
</dbReference>
<dbReference type="GO" id="GO:0005524">
    <property type="term" value="F:ATP binding"/>
    <property type="evidence" value="ECO:0007669"/>
    <property type="project" value="UniProtKB-KW"/>
</dbReference>